<dbReference type="EMBL" id="CABVHW010000003">
    <property type="protein sequence ID" value="VVN83435.1"/>
    <property type="molecule type" value="Genomic_DNA"/>
</dbReference>
<evidence type="ECO:0000256" key="1">
    <source>
        <dbReference type="SAM" id="MobiDB-lite"/>
    </source>
</evidence>
<evidence type="ECO:0000313" key="2">
    <source>
        <dbReference type="EMBL" id="VVN83435.1"/>
    </source>
</evidence>
<feature type="region of interest" description="Disordered" evidence="1">
    <location>
        <begin position="152"/>
        <end position="174"/>
    </location>
</feature>
<sequence length="265" mass="30350">MRLLALDDHNLPGSHARSLSFQRQLEAMESASDGQPENCVGRFHDFPTLHNHVKAERGASLAAFLRGAWERSTWVHLQEIGRLSGRLRWQASSYKRSAYTTAPHHSSGRALARLQRLILIHPPRREAEWRCLSGEWRAAPFDAVEHAACRSSRSRPEGSVPGWTPERRNAEPWRGAGRRGEPFWVLFWRLKKVPRRKGETIGGRYRSNGYVLNHQEPGRLSGRQESKNRTPRQFPTMKPAFPPLPQRHSRLTSTKRKISQNPPSS</sequence>
<feature type="compositionally biased region" description="Basic residues" evidence="1">
    <location>
        <begin position="247"/>
        <end position="258"/>
    </location>
</feature>
<feature type="region of interest" description="Disordered" evidence="1">
    <location>
        <begin position="199"/>
        <end position="265"/>
    </location>
</feature>
<protein>
    <submittedName>
        <fullName evidence="2">Uncharacterized protein</fullName>
    </submittedName>
</protein>
<gene>
    <name evidence="2" type="ORF">PS710_01293</name>
</gene>
<reference evidence="2 3" key="1">
    <citation type="submission" date="2019-09" db="EMBL/GenBank/DDBJ databases">
        <authorList>
            <person name="Chandra G."/>
            <person name="Truman W A."/>
        </authorList>
    </citation>
    <scope>NUCLEOTIDE SEQUENCE [LARGE SCALE GENOMIC DNA]</scope>
    <source>
        <strain evidence="2">PS710</strain>
    </source>
</reference>
<dbReference type="AlphaFoldDB" id="A0A5E7AXN0"/>
<evidence type="ECO:0000313" key="3">
    <source>
        <dbReference type="Proteomes" id="UP000381093"/>
    </source>
</evidence>
<organism evidence="2 3">
    <name type="scientific">Pseudomonas fluorescens</name>
    <dbReference type="NCBI Taxonomy" id="294"/>
    <lineage>
        <taxon>Bacteria</taxon>
        <taxon>Pseudomonadati</taxon>
        <taxon>Pseudomonadota</taxon>
        <taxon>Gammaproteobacteria</taxon>
        <taxon>Pseudomonadales</taxon>
        <taxon>Pseudomonadaceae</taxon>
        <taxon>Pseudomonas</taxon>
    </lineage>
</organism>
<name>A0A5E7AXN0_PSEFL</name>
<accession>A0A5E7AXN0</accession>
<proteinExistence type="predicted"/>
<dbReference type="Proteomes" id="UP000381093">
    <property type="component" value="Unassembled WGS sequence"/>
</dbReference>